<dbReference type="EMBL" id="BAAFZP010000001">
    <property type="protein sequence ID" value="GAB1581395.1"/>
    <property type="molecule type" value="Genomic_DNA"/>
</dbReference>
<evidence type="ECO:0000256" key="1">
    <source>
        <dbReference type="SAM" id="MobiDB-lite"/>
    </source>
</evidence>
<protein>
    <submittedName>
        <fullName evidence="2">Uncharacterized protein</fullName>
    </submittedName>
</protein>
<sequence>MKLSMALTMDGLIRSLRWRAVELREGMLQPGTDARKEDETNDQRQYGTAEGGLSRPFR</sequence>
<evidence type="ECO:0000313" key="3">
    <source>
        <dbReference type="Proteomes" id="UP001628091"/>
    </source>
</evidence>
<keyword evidence="3" id="KW-1185">Reference proteome</keyword>
<accession>A0ABQ0GXM2</accession>
<feature type="region of interest" description="Disordered" evidence="1">
    <location>
        <begin position="27"/>
        <end position="58"/>
    </location>
</feature>
<name>A0ABQ0GXM2_9HYPH</name>
<comment type="caution">
    <text evidence="2">The sequence shown here is derived from an EMBL/GenBank/DDBJ whole genome shotgun (WGS) entry which is preliminary data.</text>
</comment>
<dbReference type="Proteomes" id="UP001628091">
    <property type="component" value="Unassembled WGS sequence"/>
</dbReference>
<evidence type="ECO:0000313" key="2">
    <source>
        <dbReference type="EMBL" id="GAB1581395.1"/>
    </source>
</evidence>
<feature type="compositionally biased region" description="Basic and acidic residues" evidence="1">
    <location>
        <begin position="33"/>
        <end position="42"/>
    </location>
</feature>
<reference evidence="2 3" key="1">
    <citation type="submission" date="2024-10" db="EMBL/GenBank/DDBJ databases">
        <title>Isolation, draft genome sequencing and identification of Phyllobacterium sp. NSA23, isolated from leaf soil.</title>
        <authorList>
            <person name="Akita H."/>
        </authorList>
    </citation>
    <scope>NUCLEOTIDE SEQUENCE [LARGE SCALE GENOMIC DNA]</scope>
    <source>
        <strain evidence="2 3">NSA23</strain>
    </source>
</reference>
<gene>
    <name evidence="2" type="ORF">PPNSA23_13380</name>
</gene>
<organism evidence="2 3">
    <name type="scientific">Phyllobacterium phragmitis</name>
    <dbReference type="NCBI Taxonomy" id="2670329"/>
    <lineage>
        <taxon>Bacteria</taxon>
        <taxon>Pseudomonadati</taxon>
        <taxon>Pseudomonadota</taxon>
        <taxon>Alphaproteobacteria</taxon>
        <taxon>Hyphomicrobiales</taxon>
        <taxon>Phyllobacteriaceae</taxon>
        <taxon>Phyllobacterium</taxon>
    </lineage>
</organism>
<proteinExistence type="predicted"/>